<comment type="cofactor">
    <cofactor evidence="1">
        <name>Zn(2+)</name>
        <dbReference type="ChEBI" id="CHEBI:29105"/>
    </cofactor>
</comment>
<dbReference type="InterPro" id="IPR001279">
    <property type="entry name" value="Metallo-B-lactamas"/>
</dbReference>
<evidence type="ECO:0000256" key="4">
    <source>
        <dbReference type="ARBA" id="ARBA00022833"/>
    </source>
</evidence>
<keyword evidence="4" id="KW-0862">Zinc</keyword>
<dbReference type="PANTHER" id="PTHR46233">
    <property type="entry name" value="HYDROXYACYLGLUTATHIONE HYDROLASE GLOC"/>
    <property type="match status" value="1"/>
</dbReference>
<dbReference type="GO" id="GO:0046872">
    <property type="term" value="F:metal ion binding"/>
    <property type="evidence" value="ECO:0007669"/>
    <property type="project" value="UniProtKB-KW"/>
</dbReference>
<sequence length="209" mass="23444">MGYRVFSVGPLAVNSTILYSSGEAFIFDPGGEEEKLISFLREKGLKPKGIFLTHGHVDHFARVKALKEIFPKVPVYMNEKDKFLLTQELWEGFAQYLNAQLNPPVDRFLKEGDSFKLGNLTLEVYETPGHTPGGVVYYIPQLKILIAGDLLFRGSVGRWNLPGGNKEELINSVRRVLSIFPEDTKVITGHGELTTIGFERKHNPLGWGL</sequence>
<accession>A0A9D1CF59</accession>
<feature type="domain" description="Metallo-beta-lactamase" evidence="5">
    <location>
        <begin position="12"/>
        <end position="190"/>
    </location>
</feature>
<proteinExistence type="predicted"/>
<name>A0A9D1CF59_AQUAO</name>
<keyword evidence="3" id="KW-0378">Hydrolase</keyword>
<dbReference type="InterPro" id="IPR036866">
    <property type="entry name" value="RibonucZ/Hydroxyglut_hydro"/>
</dbReference>
<dbReference type="CDD" id="cd06262">
    <property type="entry name" value="metallo-hydrolase-like_MBL-fold"/>
    <property type="match status" value="1"/>
</dbReference>
<evidence type="ECO:0000256" key="1">
    <source>
        <dbReference type="ARBA" id="ARBA00001947"/>
    </source>
</evidence>
<organism evidence="6 7">
    <name type="scientific">Aquifex aeolicus</name>
    <dbReference type="NCBI Taxonomy" id="63363"/>
    <lineage>
        <taxon>Bacteria</taxon>
        <taxon>Pseudomonadati</taxon>
        <taxon>Aquificota</taxon>
        <taxon>Aquificia</taxon>
        <taxon>Aquificales</taxon>
        <taxon>Aquificaceae</taxon>
        <taxon>Aquifex</taxon>
    </lineage>
</organism>
<dbReference type="InterPro" id="IPR051453">
    <property type="entry name" value="MBL_Glyoxalase_II"/>
</dbReference>
<dbReference type="AlphaFoldDB" id="A0A9D1CF59"/>
<dbReference type="Pfam" id="PF00753">
    <property type="entry name" value="Lactamase_B"/>
    <property type="match status" value="1"/>
</dbReference>
<reference evidence="6" key="1">
    <citation type="journal article" date="2020" name="ISME J.">
        <title>Gammaproteobacteria mediating utilization of methyl-, sulfur- and petroleum organic compounds in deep ocean hydrothermal plumes.</title>
        <authorList>
            <person name="Zhou Z."/>
            <person name="Liu Y."/>
            <person name="Pan J."/>
            <person name="Cron B.R."/>
            <person name="Toner B.M."/>
            <person name="Anantharaman K."/>
            <person name="Breier J.A."/>
            <person name="Dick G.J."/>
            <person name="Li M."/>
        </authorList>
    </citation>
    <scope>NUCLEOTIDE SEQUENCE</scope>
    <source>
        <strain evidence="6">SZUA-1501</strain>
    </source>
</reference>
<evidence type="ECO:0000313" key="7">
    <source>
        <dbReference type="Proteomes" id="UP000606463"/>
    </source>
</evidence>
<dbReference type="GO" id="GO:0016787">
    <property type="term" value="F:hydrolase activity"/>
    <property type="evidence" value="ECO:0007669"/>
    <property type="project" value="UniProtKB-KW"/>
</dbReference>
<gene>
    <name evidence="6" type="ORF">EYH37_04335</name>
</gene>
<dbReference type="SUPFAM" id="SSF56281">
    <property type="entry name" value="Metallo-hydrolase/oxidoreductase"/>
    <property type="match status" value="1"/>
</dbReference>
<evidence type="ECO:0000313" key="6">
    <source>
        <dbReference type="EMBL" id="HIP98575.1"/>
    </source>
</evidence>
<dbReference type="EMBL" id="DQVE01000047">
    <property type="protein sequence ID" value="HIP98575.1"/>
    <property type="molecule type" value="Genomic_DNA"/>
</dbReference>
<keyword evidence="2" id="KW-0479">Metal-binding</keyword>
<evidence type="ECO:0000256" key="3">
    <source>
        <dbReference type="ARBA" id="ARBA00022801"/>
    </source>
</evidence>
<dbReference type="PANTHER" id="PTHR46233:SF3">
    <property type="entry name" value="HYDROXYACYLGLUTATHIONE HYDROLASE GLOC"/>
    <property type="match status" value="1"/>
</dbReference>
<protein>
    <submittedName>
        <fullName evidence="6">MBL fold metallo-hydrolase</fullName>
    </submittedName>
</protein>
<dbReference type="SMART" id="SM00849">
    <property type="entry name" value="Lactamase_B"/>
    <property type="match status" value="1"/>
</dbReference>
<dbReference type="Proteomes" id="UP000606463">
    <property type="component" value="Unassembled WGS sequence"/>
</dbReference>
<comment type="caution">
    <text evidence="6">The sequence shown here is derived from an EMBL/GenBank/DDBJ whole genome shotgun (WGS) entry which is preliminary data.</text>
</comment>
<evidence type="ECO:0000259" key="5">
    <source>
        <dbReference type="SMART" id="SM00849"/>
    </source>
</evidence>
<evidence type="ECO:0000256" key="2">
    <source>
        <dbReference type="ARBA" id="ARBA00022723"/>
    </source>
</evidence>
<dbReference type="Gene3D" id="3.60.15.10">
    <property type="entry name" value="Ribonuclease Z/Hydroxyacylglutathione hydrolase-like"/>
    <property type="match status" value="1"/>
</dbReference>